<dbReference type="EMBL" id="CM045764">
    <property type="protein sequence ID" value="KAI8006988.1"/>
    <property type="molecule type" value="Genomic_DNA"/>
</dbReference>
<protein>
    <submittedName>
        <fullName evidence="1">Uncharacterized protein</fullName>
    </submittedName>
</protein>
<sequence>MLFQSGLAVNILESYPKLADKRDEKGIKALDLLASKPLSFRSGSSYTLKNLGSMPCIPYQILEVLVYSCIPSMVTDSEIVGDVEDLRGSAHDISKSEGTLLSKLMSVFPLIKRIDDVRQKHVFARELAKRLKEEENDWSDYLNCENFHVSGLGCFGETSSQNKKNRVVDPLILATKHGIHEMVEEILEKFPNLKDRILYDYLKKTVNHADRMMADVDKHGNTILHLTAYECKQGHFLATHFGPINRMSWDCVQNDSHPHLIYHRNIEGKTPKELFEEEHKDMINKAEKVVKDINSFLMLVSTLIGMVNYAALFTIPGGFDQDKGLPIFFTKAKNGQEDLQLFMVYVGGSLVASLLGWELSFQYKCPGSIVMIFTFHCR</sequence>
<reference evidence="1 2" key="1">
    <citation type="journal article" date="2022" name="Plant J.">
        <title>Chromosome-level genome of Camellia lanceoleosa provides a valuable resource for understanding genome evolution and self-incompatibility.</title>
        <authorList>
            <person name="Gong W."/>
            <person name="Xiao S."/>
            <person name="Wang L."/>
            <person name="Liao Z."/>
            <person name="Chang Y."/>
            <person name="Mo W."/>
            <person name="Hu G."/>
            <person name="Li W."/>
            <person name="Zhao G."/>
            <person name="Zhu H."/>
            <person name="Hu X."/>
            <person name="Ji K."/>
            <person name="Xiang X."/>
            <person name="Song Q."/>
            <person name="Yuan D."/>
            <person name="Jin S."/>
            <person name="Zhang L."/>
        </authorList>
    </citation>
    <scope>NUCLEOTIDE SEQUENCE [LARGE SCALE GENOMIC DNA]</scope>
    <source>
        <strain evidence="1">SQ_2022a</strain>
    </source>
</reference>
<evidence type="ECO:0000313" key="1">
    <source>
        <dbReference type="EMBL" id="KAI8006988.1"/>
    </source>
</evidence>
<keyword evidence="2" id="KW-1185">Reference proteome</keyword>
<accession>A0ACC0H2G1</accession>
<comment type="caution">
    <text evidence="1">The sequence shown here is derived from an EMBL/GenBank/DDBJ whole genome shotgun (WGS) entry which is preliminary data.</text>
</comment>
<gene>
    <name evidence="1" type="ORF">LOK49_LG07G02199</name>
</gene>
<name>A0ACC0H2G1_9ERIC</name>
<proteinExistence type="predicted"/>
<dbReference type="Proteomes" id="UP001060215">
    <property type="component" value="Chromosome 7"/>
</dbReference>
<organism evidence="1 2">
    <name type="scientific">Camellia lanceoleosa</name>
    <dbReference type="NCBI Taxonomy" id="1840588"/>
    <lineage>
        <taxon>Eukaryota</taxon>
        <taxon>Viridiplantae</taxon>
        <taxon>Streptophyta</taxon>
        <taxon>Embryophyta</taxon>
        <taxon>Tracheophyta</taxon>
        <taxon>Spermatophyta</taxon>
        <taxon>Magnoliopsida</taxon>
        <taxon>eudicotyledons</taxon>
        <taxon>Gunneridae</taxon>
        <taxon>Pentapetalae</taxon>
        <taxon>asterids</taxon>
        <taxon>Ericales</taxon>
        <taxon>Theaceae</taxon>
        <taxon>Camellia</taxon>
    </lineage>
</organism>
<evidence type="ECO:0000313" key="2">
    <source>
        <dbReference type="Proteomes" id="UP001060215"/>
    </source>
</evidence>